<name>A0A1B9AJA9_9BACI</name>
<evidence type="ECO:0000259" key="2">
    <source>
        <dbReference type="Pfam" id="PF07833"/>
    </source>
</evidence>
<evidence type="ECO:0000313" key="3">
    <source>
        <dbReference type="EMBL" id="OCA83932.1"/>
    </source>
</evidence>
<keyword evidence="1" id="KW-0472">Membrane</keyword>
<dbReference type="RefSeq" id="WP_065411559.1">
    <property type="nucleotide sequence ID" value="NZ_MAYT01000028.1"/>
</dbReference>
<dbReference type="InterPro" id="IPR012854">
    <property type="entry name" value="Cu_amine_oxidase-like_N"/>
</dbReference>
<evidence type="ECO:0000256" key="1">
    <source>
        <dbReference type="SAM" id="Phobius"/>
    </source>
</evidence>
<evidence type="ECO:0000313" key="4">
    <source>
        <dbReference type="Proteomes" id="UP000092578"/>
    </source>
</evidence>
<dbReference type="EMBL" id="MAYT01000028">
    <property type="protein sequence ID" value="OCA83932.1"/>
    <property type="molecule type" value="Genomic_DNA"/>
</dbReference>
<dbReference type="AlphaFoldDB" id="A0A1B9AJA9"/>
<keyword evidence="1" id="KW-1133">Transmembrane helix</keyword>
<accession>A0A1B9AJA9</accession>
<keyword evidence="1" id="KW-0812">Transmembrane</keyword>
<gene>
    <name evidence="3" type="ORF">A8F95_13235</name>
</gene>
<reference evidence="4" key="1">
    <citation type="submission" date="2016-05" db="EMBL/GenBank/DDBJ databases">
        <authorList>
            <person name="Liu B."/>
            <person name="Wang J."/>
            <person name="Zhu Y."/>
            <person name="Liu G."/>
            <person name="Chen Q."/>
            <person name="Chen Z."/>
            <person name="Lan J."/>
            <person name="Che J."/>
            <person name="Ge C."/>
            <person name="Shi H."/>
            <person name="Pan Z."/>
            <person name="Liu X."/>
        </authorList>
    </citation>
    <scope>NUCLEOTIDE SEQUENCE [LARGE SCALE GENOMIC DNA]</scope>
    <source>
        <strain evidence="4">FJAT-27215</strain>
    </source>
</reference>
<proteinExistence type="predicted"/>
<sequence>MLKKSVFFIFFLIVVCGAILLIQWIGYEKASKASREIKVDQEVHIEHSEAGLFVKHTFTGLEAEEPLSVIMPAAALQASCHKNEGTCSFRGQSASIVPSSETMSIMYSIKMPSFQTAFVLSDWSIKIKEATVEHAIIHFTEKKIRKGMWFSSLGPPKVKKLDLIDYYLFQGKGQPGSLYWQLKPLTQLESKEYLDVYGESKNVINDQQLELLREALTDRTAIIFTAEYPAFVSDRLVVVKNNEQLSRLTERFVTEVVLDGYRFQEGEEWLGQLIVSYKLGRPTGSEKIKTMYNRLNEQLNVRERTEWKQLLVGLIKESITAEQLDRKLSAVKGLDTNFFVSNKNENDPFQPLVFYESRQVIINGKKTEIRPVSQNGQLFFPFNETLQALGYEIKKVTDGNSLLVRREYNTYYFYPLQNRFILNDERYGLYEKALQNYNGQLYMNQKWLQKIFLVAVQSEKTINVLDLDL</sequence>
<protein>
    <recommendedName>
        <fullName evidence="2">Copper amine oxidase-like N-terminal domain-containing protein</fullName>
    </recommendedName>
</protein>
<dbReference type="Proteomes" id="UP000092578">
    <property type="component" value="Unassembled WGS sequence"/>
</dbReference>
<comment type="caution">
    <text evidence="3">The sequence shown here is derived from an EMBL/GenBank/DDBJ whole genome shotgun (WGS) entry which is preliminary data.</text>
</comment>
<keyword evidence="4" id="KW-1185">Reference proteome</keyword>
<feature type="transmembrane region" description="Helical" evidence="1">
    <location>
        <begin position="6"/>
        <end position="27"/>
    </location>
</feature>
<feature type="domain" description="Copper amine oxidase-like N-terminal" evidence="2">
    <location>
        <begin position="362"/>
        <end position="460"/>
    </location>
</feature>
<dbReference type="Pfam" id="PF07833">
    <property type="entry name" value="Cu_amine_oxidN1"/>
    <property type="match status" value="1"/>
</dbReference>
<organism evidence="3 4">
    <name type="scientific">Pseudobacillus wudalianchiensis</name>
    <dbReference type="NCBI Taxonomy" id="1743143"/>
    <lineage>
        <taxon>Bacteria</taxon>
        <taxon>Bacillati</taxon>
        <taxon>Bacillota</taxon>
        <taxon>Bacilli</taxon>
        <taxon>Bacillales</taxon>
        <taxon>Bacillaceae</taxon>
        <taxon>Pseudobacillus</taxon>
    </lineage>
</organism>